<dbReference type="EMBL" id="BAABUK010000004">
    <property type="protein sequence ID" value="GAA5809316.1"/>
    <property type="molecule type" value="Genomic_DNA"/>
</dbReference>
<name>A0ABP9YR37_9FUNG</name>
<keyword evidence="2" id="KW-1185">Reference proteome</keyword>
<reference evidence="1 2" key="1">
    <citation type="submission" date="2024-04" db="EMBL/GenBank/DDBJ databases">
        <title>genome sequences of Mucor flavus KT1a and Helicostylum pulchrum KT1b strains isolated from the surface of a dry-aged beef.</title>
        <authorList>
            <person name="Toyotome T."/>
            <person name="Hosono M."/>
            <person name="Torimaru M."/>
            <person name="Fukuda K."/>
            <person name="Mikami N."/>
        </authorList>
    </citation>
    <scope>NUCLEOTIDE SEQUENCE [LARGE SCALE GENOMIC DNA]</scope>
    <source>
        <strain evidence="1 2">KT1a</strain>
    </source>
</reference>
<organism evidence="1 2">
    <name type="scientific">Mucor flavus</name>
    <dbReference type="NCBI Taxonomy" id="439312"/>
    <lineage>
        <taxon>Eukaryota</taxon>
        <taxon>Fungi</taxon>
        <taxon>Fungi incertae sedis</taxon>
        <taxon>Mucoromycota</taxon>
        <taxon>Mucoromycotina</taxon>
        <taxon>Mucoromycetes</taxon>
        <taxon>Mucorales</taxon>
        <taxon>Mucorineae</taxon>
        <taxon>Mucoraceae</taxon>
        <taxon>Mucor</taxon>
    </lineage>
</organism>
<gene>
    <name evidence="1" type="ORF">MFLAVUS_002723</name>
</gene>
<sequence>MTIVSCPTSNRFFKNTSYKRSSEKACITYDKQKTKVLAWGNLSFVENPTDCVEISNFMDGLYDLFEKGKDNRDEEDLFLIQAVSDFLRLEVNRLIQEPEKMIEDLNALHYVFVVSSEWKEEIREEVLRPIFIESGLVSKEDNNDRVLFYTDLECIFYYIQQELLSAGEMITEAFRKQRYSVMCRIVPLHCNTLSVQFDLIETQPSLYDFADPMLFPKTVRSSNFSVTTEDIKRDINLYLKENMFSSGTNAAQEQKVERLTEHVYFSIVRQMNKYYKNKFKDISKLMRPWMTDTKRWELEEPQAKFIKSVCIFDVCTAICKNFLRVMSGLLANSFGKKYKLLIVKDMYSSNIDFNPSLLAWLNAILECNRHQLSYFITTTSKKSTRVWSFYSTHIVKGAAVTAFEAIRNSDIYAKPCIVAENTSSVFLNAKPNVVFNIADISFKSTLLSYSLLNEDGAVEKFFDNEYFEVDSLPSLESFYKVSDGTTLNVVEQYISLVEKYSNDDLNCPSFAGKMKTQMREFESILNRSSFGNEPKLSTGLNFIATMDTKIGYIVSIEKMLLDRIIGTKAEFKRLILTSGLFQEDDNLKKLKIITQGEGLLPVIQNFWKLEFPIKTYFVLAQLHENYIQLTLNQVVTTSSSEQEESIVLKDKIVPIQNIYDSLCMYVWSYITEHSQSIQLCDIHVANSEFIQLFSLNTKTQFLSNLRQFISENLLTKKSDLETDKKNMIQINDDCGCRVCLTVTDIVEIAFKPILQTIASLMSASLINTNYFGSYKGIQYLFGLIYFNYNPQFQIILANILKSELDNFNEGQEIEAFCEVIPKLPKQILMHTIGQKPFIHLHQISSANYGFIIAQYVGSSASESEKPLYKDNKSDKDVIVCEDIAFPLFRKGDMIPCNRFKRTFLKNYKKGSDLPIMISMKSKGYSSSLEFSVKEVGQDKKSYGLCFVEVGEPLTLARF</sequence>
<protein>
    <submittedName>
        <fullName evidence="1">Uncharacterized protein</fullName>
    </submittedName>
</protein>
<evidence type="ECO:0000313" key="1">
    <source>
        <dbReference type="EMBL" id="GAA5809316.1"/>
    </source>
</evidence>
<proteinExistence type="predicted"/>
<evidence type="ECO:0000313" key="2">
    <source>
        <dbReference type="Proteomes" id="UP001473302"/>
    </source>
</evidence>
<accession>A0ABP9YR37</accession>
<comment type="caution">
    <text evidence="1">The sequence shown here is derived from an EMBL/GenBank/DDBJ whole genome shotgun (WGS) entry which is preliminary data.</text>
</comment>
<dbReference type="Proteomes" id="UP001473302">
    <property type="component" value="Unassembled WGS sequence"/>
</dbReference>